<protein>
    <submittedName>
        <fullName evidence="1">Uncharacterized protein</fullName>
    </submittedName>
</protein>
<proteinExistence type="predicted"/>
<keyword evidence="2" id="KW-1185">Reference proteome</keyword>
<accession>A0AAV4QDK7</accession>
<organism evidence="1 2">
    <name type="scientific">Caerostris extrusa</name>
    <name type="common">Bark spider</name>
    <name type="synonym">Caerostris bankana</name>
    <dbReference type="NCBI Taxonomy" id="172846"/>
    <lineage>
        <taxon>Eukaryota</taxon>
        <taxon>Metazoa</taxon>
        <taxon>Ecdysozoa</taxon>
        <taxon>Arthropoda</taxon>
        <taxon>Chelicerata</taxon>
        <taxon>Arachnida</taxon>
        <taxon>Araneae</taxon>
        <taxon>Araneomorphae</taxon>
        <taxon>Entelegynae</taxon>
        <taxon>Araneoidea</taxon>
        <taxon>Araneidae</taxon>
        <taxon>Caerostris</taxon>
    </lineage>
</organism>
<evidence type="ECO:0000313" key="1">
    <source>
        <dbReference type="EMBL" id="GIY06317.1"/>
    </source>
</evidence>
<dbReference type="EMBL" id="BPLR01005947">
    <property type="protein sequence ID" value="GIY06317.1"/>
    <property type="molecule type" value="Genomic_DNA"/>
</dbReference>
<dbReference type="AlphaFoldDB" id="A0AAV4QDK7"/>
<comment type="caution">
    <text evidence="1">The sequence shown here is derived from an EMBL/GenBank/DDBJ whole genome shotgun (WGS) entry which is preliminary data.</text>
</comment>
<sequence>MYQNKARATPNGIPHRFIPDESAPLTASLLLRCASQFLPTSSAVSYYSSTELCIAFYTHSLKGRGQILCEQREHRASNEIRQFLINGEKGDGVDWIDISVRLKTIKKGGVTLEAILLFKKFQTIKISTNDVICHWAYFLKKYV</sequence>
<evidence type="ECO:0000313" key="2">
    <source>
        <dbReference type="Proteomes" id="UP001054945"/>
    </source>
</evidence>
<gene>
    <name evidence="1" type="ORF">CEXT_552821</name>
</gene>
<dbReference type="Proteomes" id="UP001054945">
    <property type="component" value="Unassembled WGS sequence"/>
</dbReference>
<reference evidence="1 2" key="1">
    <citation type="submission" date="2021-06" db="EMBL/GenBank/DDBJ databases">
        <title>Caerostris extrusa draft genome.</title>
        <authorList>
            <person name="Kono N."/>
            <person name="Arakawa K."/>
        </authorList>
    </citation>
    <scope>NUCLEOTIDE SEQUENCE [LARGE SCALE GENOMIC DNA]</scope>
</reference>
<name>A0AAV4QDK7_CAEEX</name>